<keyword evidence="5" id="KW-1185">Reference proteome</keyword>
<dbReference type="InterPro" id="IPR001375">
    <property type="entry name" value="Peptidase_S9_cat"/>
</dbReference>
<dbReference type="PANTHER" id="PTHR42776:SF4">
    <property type="entry name" value="ACYLAMINO-ACID-RELEASING ENZYME"/>
    <property type="match status" value="1"/>
</dbReference>
<keyword evidence="2" id="KW-0645">Protease</keyword>
<dbReference type="RefSeq" id="WP_369311502.1">
    <property type="nucleotide sequence ID" value="NZ_JBEHZE010000001.1"/>
</dbReference>
<evidence type="ECO:0000313" key="5">
    <source>
        <dbReference type="Proteomes" id="UP001560685"/>
    </source>
</evidence>
<gene>
    <name evidence="4" type="ORF">ABFZ84_00025</name>
</gene>
<dbReference type="Pfam" id="PF00326">
    <property type="entry name" value="Peptidase_S9"/>
    <property type="match status" value="1"/>
</dbReference>
<dbReference type="PANTHER" id="PTHR42776">
    <property type="entry name" value="SERINE PEPTIDASE S9 FAMILY MEMBER"/>
    <property type="match status" value="1"/>
</dbReference>
<dbReference type="Pfam" id="PF07676">
    <property type="entry name" value="PD40"/>
    <property type="match status" value="1"/>
</dbReference>
<dbReference type="Proteomes" id="UP001560685">
    <property type="component" value="Unassembled WGS sequence"/>
</dbReference>
<evidence type="ECO:0000259" key="3">
    <source>
        <dbReference type="Pfam" id="PF00326"/>
    </source>
</evidence>
<dbReference type="InterPro" id="IPR011659">
    <property type="entry name" value="WD40"/>
</dbReference>
<name>A0ABV3YZG2_9PROT</name>
<dbReference type="InterPro" id="IPR011042">
    <property type="entry name" value="6-blade_b-propeller_TolB-like"/>
</dbReference>
<reference evidence="4 5" key="1">
    <citation type="submission" date="2024-05" db="EMBL/GenBank/DDBJ databases">
        <title>Three bacterial strains, DH-69, EH-24, and ECK-19 isolated from coastal sediments.</title>
        <authorList>
            <person name="Ye Y.-Q."/>
            <person name="Du Z.-J."/>
        </authorList>
    </citation>
    <scope>NUCLEOTIDE SEQUENCE [LARGE SCALE GENOMIC DNA]</scope>
    <source>
        <strain evidence="4 5">ECK-19</strain>
    </source>
</reference>
<dbReference type="SUPFAM" id="SSF53474">
    <property type="entry name" value="alpha/beta-Hydrolases"/>
    <property type="match status" value="1"/>
</dbReference>
<evidence type="ECO:0000313" key="4">
    <source>
        <dbReference type="EMBL" id="MEX6631924.1"/>
    </source>
</evidence>
<proteinExistence type="predicted"/>
<dbReference type="GO" id="GO:0016787">
    <property type="term" value="F:hydrolase activity"/>
    <property type="evidence" value="ECO:0007669"/>
    <property type="project" value="UniProtKB-KW"/>
</dbReference>
<dbReference type="Gene3D" id="2.120.10.30">
    <property type="entry name" value="TolB, C-terminal domain"/>
    <property type="match status" value="1"/>
</dbReference>
<organism evidence="4 5">
    <name type="scientific">Hyphococcus lacteus</name>
    <dbReference type="NCBI Taxonomy" id="3143536"/>
    <lineage>
        <taxon>Bacteria</taxon>
        <taxon>Pseudomonadati</taxon>
        <taxon>Pseudomonadota</taxon>
        <taxon>Alphaproteobacteria</taxon>
        <taxon>Parvularculales</taxon>
        <taxon>Parvularculaceae</taxon>
        <taxon>Hyphococcus</taxon>
    </lineage>
</organism>
<dbReference type="SUPFAM" id="SSF82171">
    <property type="entry name" value="DPP6 N-terminal domain-like"/>
    <property type="match status" value="1"/>
</dbReference>
<dbReference type="Gene3D" id="3.40.50.1820">
    <property type="entry name" value="alpha/beta hydrolase"/>
    <property type="match status" value="1"/>
</dbReference>
<sequence>MMAKKSSDTIKKMVAQYFADLYRPGEGRISAVVSATENPRNGIVAFSGPVYEAHGGFPISRIGFVEKGGTLRMLSNDTFSDADPQWAPNGSRLAFLSDRGRVSGNFQLFVSVTDRVAEPIAGPIFDGEVVEDFEWSRDGKSILILTADAGADAAGSAATARVGARDSTERESWMPDVETGSYDGMWRRARIWRIDEDVVVKLGTDGQNIWEATWCGENEIAAIMSSRPTEGGWYDSEIGIGPVTGGPFARIAMPDLELAQISASPDGKHIAIIQGRFHRTVALGSLVIFSRDTGQVHTPKIDTEVSSVCWLSNDQVFFAGMRMPETVIGTFNRLTEKTSIIWSSTGTAGRKVPAAWPGINGNFLIPAHSFDTYAKLLRMDHEGGKETIIDLAHDGSRALLNDIAPAKSVWWRGVDGLDIQGFLVLPKNVKKAPLVTFIHGGPSHLFRDSWTFDNPLAACLVRAGYAVLFPNPRGSSGRGLSFASHVIGDWGGLDHKDILAGVDYVTSNYDVDGKKLFVLGSSYGGYMTSWLVTQTNCFTAACAMAPLTDMRSFYFTAHHPEFLPIYTHGDPYEIDGAFDQRSPLRYANKTATPTLLIAGGQDNTTPASQAYQFHRALVLNDIPSELATYPEEGHAAARLEAQMDQAIRVLKWFQRWEGRHGENA</sequence>
<protein>
    <submittedName>
        <fullName evidence="4">S9 family peptidase</fullName>
        <ecNumber evidence="4">3.4.-.-</ecNumber>
    </submittedName>
</protein>
<comment type="caution">
    <text evidence="4">The sequence shown here is derived from an EMBL/GenBank/DDBJ whole genome shotgun (WGS) entry which is preliminary data.</text>
</comment>
<feature type="domain" description="Peptidase S9 prolyl oligopeptidase catalytic" evidence="3">
    <location>
        <begin position="456"/>
        <end position="656"/>
    </location>
</feature>
<dbReference type="EMBL" id="JBEHZE010000001">
    <property type="protein sequence ID" value="MEX6631924.1"/>
    <property type="molecule type" value="Genomic_DNA"/>
</dbReference>
<accession>A0ABV3YZG2</accession>
<dbReference type="EC" id="3.4.-.-" evidence="4"/>
<keyword evidence="1 4" id="KW-0378">Hydrolase</keyword>
<evidence type="ECO:0000256" key="2">
    <source>
        <dbReference type="ARBA" id="ARBA00022825"/>
    </source>
</evidence>
<keyword evidence="2" id="KW-0720">Serine protease</keyword>
<evidence type="ECO:0000256" key="1">
    <source>
        <dbReference type="ARBA" id="ARBA00022801"/>
    </source>
</evidence>
<dbReference type="InterPro" id="IPR029058">
    <property type="entry name" value="AB_hydrolase_fold"/>
</dbReference>